<evidence type="ECO:0000259" key="1">
    <source>
        <dbReference type="Pfam" id="PF02589"/>
    </source>
</evidence>
<dbReference type="InterPro" id="IPR037171">
    <property type="entry name" value="NagB/RpiA_transferase-like"/>
</dbReference>
<dbReference type="EMBL" id="CP071462">
    <property type="protein sequence ID" value="QSW97709.1"/>
    <property type="molecule type" value="Genomic_DNA"/>
</dbReference>
<gene>
    <name evidence="2" type="ORF">J0X25_09775</name>
</gene>
<dbReference type="KEGG" id="hakz:J0X25_09775"/>
<organism evidence="2 3">
    <name type="scientific">Haloterrigena alkaliphila</name>
    <dbReference type="NCBI Taxonomy" id="2816475"/>
    <lineage>
        <taxon>Archaea</taxon>
        <taxon>Methanobacteriati</taxon>
        <taxon>Methanobacteriota</taxon>
        <taxon>Stenosarchaea group</taxon>
        <taxon>Halobacteria</taxon>
        <taxon>Halobacteriales</taxon>
        <taxon>Natrialbaceae</taxon>
        <taxon>Haloterrigena</taxon>
    </lineage>
</organism>
<sequence>MVADITERFASSMAAANVESTRVEAAAFEAALEEVVESPAVGAPLGIEGVSLEDTAVTVPPTPRLLMDAETGVTRVHGGIAEYGTFVIQSDAEGTEPVSLYPRTHVGVVRASDLHEDVESVAAWLDEEFDAGRDSAILATGASATGDMGEIVRGVHGPQTVHAIVITDR</sequence>
<name>A0A8A2V762_9EURY</name>
<dbReference type="Proteomes" id="UP000663203">
    <property type="component" value="Chromosome"/>
</dbReference>
<evidence type="ECO:0000313" key="2">
    <source>
        <dbReference type="EMBL" id="QSW97709.1"/>
    </source>
</evidence>
<evidence type="ECO:0000313" key="3">
    <source>
        <dbReference type="Proteomes" id="UP000663203"/>
    </source>
</evidence>
<keyword evidence="3" id="KW-1185">Reference proteome</keyword>
<dbReference type="PANTHER" id="PTHR43682:SF1">
    <property type="entry name" value="LACTATE UTILIZATION PROTEIN C"/>
    <property type="match status" value="1"/>
</dbReference>
<reference evidence="2 3" key="1">
    <citation type="submission" date="2021-03" db="EMBL/GenBank/DDBJ databases">
        <title>Haloterrigena longa sp. nov. and Haloterrigena limicola sp. nov., extremely halophilic archaea isolated from a salt lake.</title>
        <authorList>
            <person name="Henglin C."/>
        </authorList>
    </citation>
    <scope>NUCLEOTIDE SEQUENCE [LARGE SCALE GENOMIC DNA]</scope>
    <source>
        <strain evidence="2 3">KZCA68</strain>
    </source>
</reference>
<dbReference type="AlphaFoldDB" id="A0A8A2V762"/>
<dbReference type="Gene3D" id="3.40.50.10420">
    <property type="entry name" value="NagB/RpiA/CoA transferase-like"/>
    <property type="match status" value="1"/>
</dbReference>
<dbReference type="Pfam" id="PF02589">
    <property type="entry name" value="LUD_dom"/>
    <property type="match status" value="1"/>
</dbReference>
<protein>
    <submittedName>
        <fullName evidence="2">LUD domain-containing protein</fullName>
    </submittedName>
</protein>
<dbReference type="InterPro" id="IPR003741">
    <property type="entry name" value="LUD_dom"/>
</dbReference>
<dbReference type="RefSeq" id="WP_207287271.1">
    <property type="nucleotide sequence ID" value="NZ_CP071462.1"/>
</dbReference>
<dbReference type="GeneID" id="63187594"/>
<proteinExistence type="predicted"/>
<accession>A0A8A2V762</accession>
<dbReference type="SUPFAM" id="SSF100950">
    <property type="entry name" value="NagB/RpiA/CoA transferase-like"/>
    <property type="match status" value="1"/>
</dbReference>
<dbReference type="InterPro" id="IPR024185">
    <property type="entry name" value="FTHF_cligase-like_sf"/>
</dbReference>
<dbReference type="PANTHER" id="PTHR43682">
    <property type="entry name" value="LACTATE UTILIZATION PROTEIN C"/>
    <property type="match status" value="1"/>
</dbReference>
<feature type="domain" description="LUD" evidence="1">
    <location>
        <begin position="66"/>
        <end position="166"/>
    </location>
</feature>